<feature type="transmembrane region" description="Helical" evidence="6">
    <location>
        <begin position="226"/>
        <end position="255"/>
    </location>
</feature>
<reference evidence="8 9" key="1">
    <citation type="submission" date="2015-11" db="EMBL/GenBank/DDBJ databases">
        <title>Draft genome sequences of new species of the genus Lactobacillus isolated from orchardgrass silage.</title>
        <authorList>
            <person name="Tohno M."/>
            <person name="Tanizawa Y."/>
            <person name="Arita M."/>
        </authorList>
    </citation>
    <scope>NUCLEOTIDE SEQUENCE [LARGE SCALE GENOMIC DNA]</scope>
    <source>
        <strain evidence="8 9">IWT30</strain>
    </source>
</reference>
<dbReference type="Pfam" id="PF02687">
    <property type="entry name" value="FtsX"/>
    <property type="match status" value="1"/>
</dbReference>
<evidence type="ECO:0000256" key="2">
    <source>
        <dbReference type="ARBA" id="ARBA00022475"/>
    </source>
</evidence>
<feature type="transmembrane region" description="Helical" evidence="6">
    <location>
        <begin position="54"/>
        <end position="80"/>
    </location>
</feature>
<dbReference type="RefSeq" id="WP_089109959.1">
    <property type="nucleotide sequence ID" value="NZ_BCMF01000012.1"/>
</dbReference>
<protein>
    <submittedName>
        <fullName evidence="8">Antimicrobial peptide ABC transporter permease protein</fullName>
    </submittedName>
</protein>
<keyword evidence="3 6" id="KW-0812">Transmembrane</keyword>
<evidence type="ECO:0000313" key="9">
    <source>
        <dbReference type="Proteomes" id="UP000198374"/>
    </source>
</evidence>
<keyword evidence="6" id="KW-0813">Transport</keyword>
<feature type="transmembrane region" description="Helical" evidence="6">
    <location>
        <begin position="154"/>
        <end position="177"/>
    </location>
</feature>
<comment type="caution">
    <text evidence="8">The sequence shown here is derived from an EMBL/GenBank/DDBJ whole genome shotgun (WGS) entry which is preliminary data.</text>
</comment>
<keyword evidence="5 6" id="KW-0472">Membrane</keyword>
<dbReference type="PANTHER" id="PTHR46795">
    <property type="entry name" value="ABC TRANSPORTER PERMEASE-RELATED-RELATED"/>
    <property type="match status" value="1"/>
</dbReference>
<accession>A0A1Z5IEU4</accession>
<feature type="transmembrane region" description="Helical" evidence="6">
    <location>
        <begin position="203"/>
        <end position="220"/>
    </location>
</feature>
<dbReference type="InterPro" id="IPR003838">
    <property type="entry name" value="ABC3_permease_C"/>
</dbReference>
<dbReference type="GO" id="GO:0055085">
    <property type="term" value="P:transmembrane transport"/>
    <property type="evidence" value="ECO:0007669"/>
    <property type="project" value="UniProtKB-UniRule"/>
</dbReference>
<comment type="subcellular location">
    <subcellularLocation>
        <location evidence="1 6">Cell membrane</location>
        <topology evidence="1 6">Multi-pass membrane protein</topology>
    </subcellularLocation>
</comment>
<dbReference type="OrthoDB" id="1705903at2"/>
<dbReference type="EMBL" id="BCMF01000012">
    <property type="protein sequence ID" value="GAX00179.1"/>
    <property type="molecule type" value="Genomic_DNA"/>
</dbReference>
<feature type="transmembrane region" description="Helical" evidence="6">
    <location>
        <begin position="569"/>
        <end position="591"/>
    </location>
</feature>
<feature type="transmembrane region" description="Helical" evidence="6">
    <location>
        <begin position="17"/>
        <end position="34"/>
    </location>
</feature>
<proteinExistence type="inferred from homology"/>
<evidence type="ECO:0000256" key="6">
    <source>
        <dbReference type="PIRNR" id="PIRNR018968"/>
    </source>
</evidence>
<sequence length="603" mass="67725">MLTKLAFTGIKSRLRDYIVLLFGLMMSSGIFYMFESLATNRAFIKANARQITGANFIFLFGAILLTIITLVYVFYANSFLMSMRRHDYGLFMMLGAKQSKIGQLILIETSVIGTIASLIGTFVGWGLTATLAPFLMSRMIGTKLHHFSALYWPAVWITILLYIVLFLIAGAINRLVLTKTPVLKLLKGDSQPNRPRLKPVSQLLQVIIGLGLLAMGYYAMSHIQTFVLSAIPIGLVTIVLGTYLLFNAVFVWLIIIIKRSNWSNRGLRNFTLSQLSFRIRNYTKILSIVSILVALSLGAITVGIGLQRQVTALSTASNAYTMAIKNPSAETLHEINQLKLATQVTYQQKETKQVIYYRANQIKQHPVQFTGFGPLINSTKRNRLAEPKYRPMTRSQLSKHPEKLMVLQPKAPQKTPRLVSDDAFKKIPVKTQRLMLFRVNNLQADKAGLKRVVASLGNPPVTTIPGSYNVFILGTVLFGGLEFMGFFLGIAFLAMLASCLMFKILSGAASDKGRYEMLNKIGARPAALRSSIAREILVLFVLPAIVGVIHVFFGLQMFKVLMLNPYYQIWLPFTIFFVLYMIYYIITVQLYEHIVLPKLKIDQ</sequence>
<evidence type="ECO:0000259" key="7">
    <source>
        <dbReference type="Pfam" id="PF02687"/>
    </source>
</evidence>
<keyword evidence="4 6" id="KW-1133">Transmembrane helix</keyword>
<evidence type="ECO:0000256" key="1">
    <source>
        <dbReference type="ARBA" id="ARBA00004651"/>
    </source>
</evidence>
<dbReference type="AlphaFoldDB" id="A0A1Z5IEU4"/>
<keyword evidence="9" id="KW-1185">Reference proteome</keyword>
<organism evidence="8 9">
    <name type="scientific">Secundilactobacillus mixtipabuli</name>
    <dbReference type="NCBI Taxonomy" id="1435342"/>
    <lineage>
        <taxon>Bacteria</taxon>
        <taxon>Bacillati</taxon>
        <taxon>Bacillota</taxon>
        <taxon>Bacilli</taxon>
        <taxon>Lactobacillales</taxon>
        <taxon>Lactobacillaceae</taxon>
        <taxon>Secundilactobacillus</taxon>
    </lineage>
</organism>
<evidence type="ECO:0000256" key="5">
    <source>
        <dbReference type="ARBA" id="ARBA00023136"/>
    </source>
</evidence>
<feature type="transmembrane region" description="Helical" evidence="6">
    <location>
        <begin position="536"/>
        <end position="557"/>
    </location>
</feature>
<dbReference type="GO" id="GO:0005886">
    <property type="term" value="C:plasma membrane"/>
    <property type="evidence" value="ECO:0007669"/>
    <property type="project" value="UniProtKB-SubCell"/>
</dbReference>
<evidence type="ECO:0000256" key="3">
    <source>
        <dbReference type="ARBA" id="ARBA00022692"/>
    </source>
</evidence>
<evidence type="ECO:0000256" key="4">
    <source>
        <dbReference type="ARBA" id="ARBA00022989"/>
    </source>
</evidence>
<dbReference type="Proteomes" id="UP000198374">
    <property type="component" value="Unassembled WGS sequence"/>
</dbReference>
<feature type="transmembrane region" description="Helical" evidence="6">
    <location>
        <begin position="483"/>
        <end position="505"/>
    </location>
</feature>
<dbReference type="InterPro" id="IPR052536">
    <property type="entry name" value="ABC-4_Integral_Memb_Prot"/>
</dbReference>
<comment type="similarity">
    <text evidence="6">Belongs to the ABC-4 integral membrane protein family.</text>
</comment>
<dbReference type="PANTHER" id="PTHR46795:SF3">
    <property type="entry name" value="ABC TRANSPORTER PERMEASE"/>
    <property type="match status" value="1"/>
</dbReference>
<feature type="transmembrane region" description="Helical" evidence="6">
    <location>
        <begin position="101"/>
        <end position="134"/>
    </location>
</feature>
<evidence type="ECO:0000313" key="8">
    <source>
        <dbReference type="EMBL" id="GAX00179.1"/>
    </source>
</evidence>
<dbReference type="InterPro" id="IPR027022">
    <property type="entry name" value="ABC_permease_BceB-typ"/>
</dbReference>
<name>A0A1Z5IEU4_9LACO</name>
<feature type="transmembrane region" description="Helical" evidence="6">
    <location>
        <begin position="285"/>
        <end position="306"/>
    </location>
</feature>
<feature type="domain" description="ABC3 transporter permease C-terminal" evidence="7">
    <location>
        <begin position="60"/>
        <end position="181"/>
    </location>
</feature>
<gene>
    <name evidence="8" type="ORF">IWT30_02159</name>
</gene>
<dbReference type="PIRSF" id="PIRSF018968">
    <property type="entry name" value="ABC_permease_BceB"/>
    <property type="match status" value="1"/>
</dbReference>
<keyword evidence="2 6" id="KW-1003">Cell membrane</keyword>